<dbReference type="EnsemblPlants" id="OB07G30450.1">
    <property type="protein sequence ID" value="OB07G30450.1"/>
    <property type="gene ID" value="OB07G30450"/>
</dbReference>
<dbReference type="AlphaFoldDB" id="J3MNR3"/>
<reference evidence="2" key="1">
    <citation type="journal article" date="2013" name="Nat. Commun.">
        <title>Whole-genome sequencing of Oryza brachyantha reveals mechanisms underlying Oryza genome evolution.</title>
        <authorList>
            <person name="Chen J."/>
            <person name="Huang Q."/>
            <person name="Gao D."/>
            <person name="Wang J."/>
            <person name="Lang Y."/>
            <person name="Liu T."/>
            <person name="Li B."/>
            <person name="Bai Z."/>
            <person name="Luis Goicoechea J."/>
            <person name="Liang C."/>
            <person name="Chen C."/>
            <person name="Zhang W."/>
            <person name="Sun S."/>
            <person name="Liao Y."/>
            <person name="Zhang X."/>
            <person name="Yang L."/>
            <person name="Song C."/>
            <person name="Wang M."/>
            <person name="Shi J."/>
            <person name="Liu G."/>
            <person name="Liu J."/>
            <person name="Zhou H."/>
            <person name="Zhou W."/>
            <person name="Yu Q."/>
            <person name="An N."/>
            <person name="Chen Y."/>
            <person name="Cai Q."/>
            <person name="Wang B."/>
            <person name="Liu B."/>
            <person name="Min J."/>
            <person name="Huang Y."/>
            <person name="Wu H."/>
            <person name="Li Z."/>
            <person name="Zhang Y."/>
            <person name="Yin Y."/>
            <person name="Song W."/>
            <person name="Jiang J."/>
            <person name="Jackson S.A."/>
            <person name="Wing R.A."/>
            <person name="Wang J."/>
            <person name="Chen M."/>
        </authorList>
    </citation>
    <scope>NUCLEOTIDE SEQUENCE [LARGE SCALE GENOMIC DNA]</scope>
    <source>
        <strain evidence="2">cv. IRGC 101232</strain>
    </source>
</reference>
<accession>J3MNR3</accession>
<keyword evidence="3" id="KW-1185">Reference proteome</keyword>
<sequence>MSSNKEKMRIIKNYTRTDHPKLKYLHVNISDNLTYIYNTCNHRLLFFFSIAITPWQYCIKEPRTIHSLLDEQQIQSPNESDAHKSHPETERRLLS</sequence>
<evidence type="ECO:0000313" key="2">
    <source>
        <dbReference type="EnsemblPlants" id="OB07G30450.1"/>
    </source>
</evidence>
<evidence type="ECO:0000313" key="3">
    <source>
        <dbReference type="Proteomes" id="UP000006038"/>
    </source>
</evidence>
<reference evidence="2" key="2">
    <citation type="submission" date="2013-04" db="UniProtKB">
        <authorList>
            <consortium name="EnsemblPlants"/>
        </authorList>
    </citation>
    <scope>IDENTIFICATION</scope>
</reference>
<dbReference type="Gramene" id="OB07G30450.1">
    <property type="protein sequence ID" value="OB07G30450.1"/>
    <property type="gene ID" value="OB07G30450"/>
</dbReference>
<evidence type="ECO:0000256" key="1">
    <source>
        <dbReference type="SAM" id="MobiDB-lite"/>
    </source>
</evidence>
<dbReference type="Proteomes" id="UP000006038">
    <property type="component" value="Chromosome 7"/>
</dbReference>
<organism evidence="2">
    <name type="scientific">Oryza brachyantha</name>
    <name type="common">malo sina</name>
    <dbReference type="NCBI Taxonomy" id="4533"/>
    <lineage>
        <taxon>Eukaryota</taxon>
        <taxon>Viridiplantae</taxon>
        <taxon>Streptophyta</taxon>
        <taxon>Embryophyta</taxon>
        <taxon>Tracheophyta</taxon>
        <taxon>Spermatophyta</taxon>
        <taxon>Magnoliopsida</taxon>
        <taxon>Liliopsida</taxon>
        <taxon>Poales</taxon>
        <taxon>Poaceae</taxon>
        <taxon>BOP clade</taxon>
        <taxon>Oryzoideae</taxon>
        <taxon>Oryzeae</taxon>
        <taxon>Oryzinae</taxon>
        <taxon>Oryza</taxon>
    </lineage>
</organism>
<feature type="compositionally biased region" description="Basic and acidic residues" evidence="1">
    <location>
        <begin position="80"/>
        <end position="95"/>
    </location>
</feature>
<protein>
    <submittedName>
        <fullName evidence="2">Uncharacterized protein</fullName>
    </submittedName>
</protein>
<dbReference type="HOGENOM" id="CLU_2376233_0_0_1"/>
<name>J3MNR3_ORYBR</name>
<feature type="region of interest" description="Disordered" evidence="1">
    <location>
        <begin position="71"/>
        <end position="95"/>
    </location>
</feature>
<proteinExistence type="predicted"/>